<feature type="region of interest" description="Disordered" evidence="1">
    <location>
        <begin position="1"/>
        <end position="26"/>
    </location>
</feature>
<feature type="compositionally biased region" description="Basic and acidic residues" evidence="1">
    <location>
        <begin position="1"/>
        <end position="13"/>
    </location>
</feature>
<dbReference type="Pfam" id="PF15732">
    <property type="entry name" value="DUF4681"/>
    <property type="match status" value="1"/>
</dbReference>
<reference evidence="2 3" key="1">
    <citation type="journal article" date="2020" name="Nature">
        <title>Six reference-quality genomes reveal evolution of bat adaptations.</title>
        <authorList>
            <person name="Jebb D."/>
            <person name="Huang Z."/>
            <person name="Pippel M."/>
            <person name="Hughes G.M."/>
            <person name="Lavrichenko K."/>
            <person name="Devanna P."/>
            <person name="Winkler S."/>
            <person name="Jermiin L.S."/>
            <person name="Skirmuntt E.C."/>
            <person name="Katzourakis A."/>
            <person name="Burkitt-Gray L."/>
            <person name="Ray D.A."/>
            <person name="Sullivan K.A.M."/>
            <person name="Roscito J.G."/>
            <person name="Kirilenko B.M."/>
            <person name="Davalos L.M."/>
            <person name="Corthals A.P."/>
            <person name="Power M.L."/>
            <person name="Jones G."/>
            <person name="Ransome R.D."/>
            <person name="Dechmann D.K.N."/>
            <person name="Locatelli A.G."/>
            <person name="Puechmaille S.J."/>
            <person name="Fedrigo O."/>
            <person name="Jarvis E.D."/>
            <person name="Hiller M."/>
            <person name="Vernes S.C."/>
            <person name="Myers E.W."/>
            <person name="Teeling E.C."/>
        </authorList>
    </citation>
    <scope>NUCLEOTIDE SEQUENCE [LARGE SCALE GENOMIC DNA]</scope>
    <source>
        <strain evidence="2">MMyoMyo1</strain>
        <tissue evidence="2">Flight muscle</tissue>
    </source>
</reference>
<comment type="caution">
    <text evidence="2">The sequence shown here is derived from an EMBL/GenBank/DDBJ whole genome shotgun (WGS) entry which is preliminary data.</text>
</comment>
<evidence type="ECO:0000313" key="2">
    <source>
        <dbReference type="EMBL" id="KAF6367722.1"/>
    </source>
</evidence>
<name>A0A7J7Z0H9_MYOMY</name>
<sequence length="98" mass="11758">MAQHTFHDREQKAGRTFRQQIRKSTEETMKPKEIQVMLTEALWDQVRMAFRDIQKEEAEARRCLTIPLWKYDHIERKLFLPETLSARIPYVVIGNAEK</sequence>
<protein>
    <submittedName>
        <fullName evidence="2">Uncharacterized protein</fullName>
    </submittedName>
</protein>
<proteinExistence type="predicted"/>
<keyword evidence="3" id="KW-1185">Reference proteome</keyword>
<dbReference type="VEuPathDB" id="HostDB:CUNH12orf54"/>
<organism evidence="2 3">
    <name type="scientific">Myotis myotis</name>
    <name type="common">Greater mouse-eared bat</name>
    <name type="synonym">Vespertilio myotis</name>
    <dbReference type="NCBI Taxonomy" id="51298"/>
    <lineage>
        <taxon>Eukaryota</taxon>
        <taxon>Metazoa</taxon>
        <taxon>Chordata</taxon>
        <taxon>Craniata</taxon>
        <taxon>Vertebrata</taxon>
        <taxon>Euteleostomi</taxon>
        <taxon>Mammalia</taxon>
        <taxon>Eutheria</taxon>
        <taxon>Laurasiatheria</taxon>
        <taxon>Chiroptera</taxon>
        <taxon>Yangochiroptera</taxon>
        <taxon>Vespertilionidae</taxon>
        <taxon>Myotis</taxon>
    </lineage>
</organism>
<evidence type="ECO:0000313" key="3">
    <source>
        <dbReference type="Proteomes" id="UP000527355"/>
    </source>
</evidence>
<evidence type="ECO:0000256" key="1">
    <source>
        <dbReference type="SAM" id="MobiDB-lite"/>
    </source>
</evidence>
<dbReference type="AlphaFoldDB" id="A0A7J7Z0H9"/>
<dbReference type="Proteomes" id="UP000527355">
    <property type="component" value="Unassembled WGS sequence"/>
</dbReference>
<gene>
    <name evidence="2" type="ORF">mMyoMyo1_001675</name>
</gene>
<accession>A0A7J7Z0H9</accession>
<dbReference type="EMBL" id="JABWUV010000003">
    <property type="protein sequence ID" value="KAF6367722.1"/>
    <property type="molecule type" value="Genomic_DNA"/>
</dbReference>
<dbReference type="InterPro" id="IPR031465">
    <property type="entry name" value="DUF4681"/>
</dbReference>